<dbReference type="GO" id="GO:0005886">
    <property type="term" value="C:plasma membrane"/>
    <property type="evidence" value="ECO:0007669"/>
    <property type="project" value="UniProtKB-UniRule"/>
</dbReference>
<feature type="site" description="Important for catalytic activity" evidence="7">
    <location>
        <position position="236"/>
    </location>
</feature>
<dbReference type="EC" id="4.2.2.29" evidence="7"/>
<proteinExistence type="inferred from homology"/>
<dbReference type="GO" id="GO:0071555">
    <property type="term" value="P:cell wall organization"/>
    <property type="evidence" value="ECO:0007669"/>
    <property type="project" value="UniProtKB-KW"/>
</dbReference>
<dbReference type="Gene3D" id="3.30.160.60">
    <property type="entry name" value="Classic Zinc Finger"/>
    <property type="match status" value="1"/>
</dbReference>
<comment type="similarity">
    <text evidence="7">Belongs to the transglycosylase MltG family.</text>
</comment>
<protein>
    <recommendedName>
        <fullName evidence="7">Endolytic murein transglycosylase</fullName>
        <ecNumber evidence="7">4.2.2.29</ecNumber>
    </recommendedName>
    <alternativeName>
        <fullName evidence="7">Peptidoglycan lytic transglycosylase</fullName>
    </alternativeName>
    <alternativeName>
        <fullName evidence="7">Peptidoglycan polymerization terminase</fullName>
    </alternativeName>
</protein>
<evidence type="ECO:0000313" key="9">
    <source>
        <dbReference type="Proteomes" id="UP000255233"/>
    </source>
</evidence>
<dbReference type="CDD" id="cd08010">
    <property type="entry name" value="MltG_like"/>
    <property type="match status" value="1"/>
</dbReference>
<comment type="function">
    <text evidence="7">Functions as a peptidoglycan terminase that cleaves nascent peptidoglycan strands endolytically to terminate their elongation.</text>
</comment>
<evidence type="ECO:0000256" key="2">
    <source>
        <dbReference type="ARBA" id="ARBA00022692"/>
    </source>
</evidence>
<dbReference type="NCBIfam" id="TIGR00247">
    <property type="entry name" value="endolytic transglycosylase MltG"/>
    <property type="match status" value="1"/>
</dbReference>
<keyword evidence="2 7" id="KW-0812">Transmembrane</keyword>
<gene>
    <name evidence="8" type="primary">yceG</name>
    <name evidence="7" type="synonym">mltG</name>
    <name evidence="8" type="ORF">NCTC11190_00024</name>
</gene>
<reference evidence="8 9" key="1">
    <citation type="submission" date="2018-06" db="EMBL/GenBank/DDBJ databases">
        <authorList>
            <consortium name="Pathogen Informatics"/>
            <person name="Doyle S."/>
        </authorList>
    </citation>
    <scope>NUCLEOTIDE SEQUENCE [LARGE SCALE GENOMIC DNA]</scope>
    <source>
        <strain evidence="8 9">NCTC11190</strain>
    </source>
</reference>
<keyword evidence="9" id="KW-1185">Reference proteome</keyword>
<evidence type="ECO:0000256" key="6">
    <source>
        <dbReference type="ARBA" id="ARBA00023316"/>
    </source>
</evidence>
<accession>A0A379MMT8</accession>
<dbReference type="STRING" id="880526.GCA_000427365_01414"/>
<evidence type="ECO:0000313" key="8">
    <source>
        <dbReference type="EMBL" id="SUE32843.1"/>
    </source>
</evidence>
<dbReference type="GO" id="GO:0009252">
    <property type="term" value="P:peptidoglycan biosynthetic process"/>
    <property type="evidence" value="ECO:0007669"/>
    <property type="project" value="UniProtKB-UniRule"/>
</dbReference>
<dbReference type="PANTHER" id="PTHR30518">
    <property type="entry name" value="ENDOLYTIC MUREIN TRANSGLYCOSYLASE"/>
    <property type="match status" value="1"/>
</dbReference>
<dbReference type="EMBL" id="UGVL01000001">
    <property type="protein sequence ID" value="SUE32843.1"/>
    <property type="molecule type" value="Genomic_DNA"/>
</dbReference>
<dbReference type="RefSeq" id="WP_051214414.1">
    <property type="nucleotide sequence ID" value="NZ_UGVL01000001.1"/>
</dbReference>
<dbReference type="Pfam" id="PF02618">
    <property type="entry name" value="YceG"/>
    <property type="match status" value="1"/>
</dbReference>
<dbReference type="AlphaFoldDB" id="A0A379MMT8"/>
<dbReference type="HAMAP" id="MF_02065">
    <property type="entry name" value="MltG"/>
    <property type="match status" value="1"/>
</dbReference>
<evidence type="ECO:0000256" key="1">
    <source>
        <dbReference type="ARBA" id="ARBA00022475"/>
    </source>
</evidence>
<dbReference type="InterPro" id="IPR003770">
    <property type="entry name" value="MLTG-like"/>
</dbReference>
<keyword evidence="1 7" id="KW-1003">Cell membrane</keyword>
<keyword evidence="4 7" id="KW-0472">Membrane</keyword>
<dbReference type="GO" id="GO:0008932">
    <property type="term" value="F:lytic endotransglycosylase activity"/>
    <property type="evidence" value="ECO:0007669"/>
    <property type="project" value="UniProtKB-UniRule"/>
</dbReference>
<evidence type="ECO:0000256" key="7">
    <source>
        <dbReference type="HAMAP-Rule" id="MF_02065"/>
    </source>
</evidence>
<keyword evidence="3 7" id="KW-1133">Transmembrane helix</keyword>
<evidence type="ECO:0000256" key="5">
    <source>
        <dbReference type="ARBA" id="ARBA00023239"/>
    </source>
</evidence>
<comment type="catalytic activity">
    <reaction evidence="7">
        <text>a peptidoglycan chain = a peptidoglycan chain with N-acetyl-1,6-anhydromuramyl-[peptide] at the reducing end + a peptidoglycan chain with N-acetylglucosamine at the non-reducing end.</text>
        <dbReference type="EC" id="4.2.2.29"/>
    </reaction>
</comment>
<dbReference type="Proteomes" id="UP000255233">
    <property type="component" value="Unassembled WGS sequence"/>
</dbReference>
<keyword evidence="5 7" id="KW-0456">Lyase</keyword>
<dbReference type="OrthoDB" id="9814591at2"/>
<keyword evidence="6 7" id="KW-0961">Cell wall biogenesis/degradation</keyword>
<evidence type="ECO:0000256" key="4">
    <source>
        <dbReference type="ARBA" id="ARBA00023136"/>
    </source>
</evidence>
<dbReference type="Gene3D" id="3.30.1490.480">
    <property type="entry name" value="Endolytic murein transglycosylase"/>
    <property type="match status" value="1"/>
</dbReference>
<sequence>MAKTKTARRKASAKGKRRKLSARGITIIAALALVFLTIAVAIGWKQYDYRFGTAIVREGTVQVRTGTSFDELSRMLADSGYLKTPRKWDSYARSNGLDSVRAGNYTLREGMAYRTALTRFFYGRETPVRLTFNNIRTMDRLAGVVSRYIEADSAAILRTLNDESVIGETGLTKATFPSLFIPNTYEVYWTMTPREFVTRMQKEHDRFWNEERRAKAEKLNLTPEQISTIASIVIEETKFSGEMTQVAGVYINRLRAGIPLQADPTVKFALGDPSIRRVLNRHLAYDSPYNTYRYAGLPPGPICVPPVSALDATLAYAEEDRKHDYYYFCAKADFSGRHAFARTLPEHNRNAAAYAKELNRRGIR</sequence>
<dbReference type="PANTHER" id="PTHR30518:SF2">
    <property type="entry name" value="ENDOLYTIC MUREIN TRANSGLYCOSYLASE"/>
    <property type="match status" value="1"/>
</dbReference>
<evidence type="ECO:0000256" key="3">
    <source>
        <dbReference type="ARBA" id="ARBA00022989"/>
    </source>
</evidence>
<name>A0A379MMT8_9BACT</name>
<organism evidence="8 9">
    <name type="scientific">Rikenella microfusus</name>
    <dbReference type="NCBI Taxonomy" id="28139"/>
    <lineage>
        <taxon>Bacteria</taxon>
        <taxon>Pseudomonadati</taxon>
        <taxon>Bacteroidota</taxon>
        <taxon>Bacteroidia</taxon>
        <taxon>Bacteroidales</taxon>
        <taxon>Rikenellaceae</taxon>
        <taxon>Rikenella</taxon>
    </lineage>
</organism>